<evidence type="ECO:0000259" key="11">
    <source>
        <dbReference type="PROSITE" id="PS51007"/>
    </source>
</evidence>
<comment type="caution">
    <text evidence="12">The sequence shown here is derived from an EMBL/GenBank/DDBJ whole genome shotgun (WGS) entry which is preliminary data.</text>
</comment>
<evidence type="ECO:0000256" key="1">
    <source>
        <dbReference type="ARBA" id="ARBA00004418"/>
    </source>
</evidence>
<dbReference type="InterPro" id="IPR051395">
    <property type="entry name" value="Cytochrome_c_Peroxidase/MauG"/>
</dbReference>
<evidence type="ECO:0000256" key="10">
    <source>
        <dbReference type="SAM" id="SignalP"/>
    </source>
</evidence>
<keyword evidence="13" id="KW-1185">Reference proteome</keyword>
<evidence type="ECO:0000256" key="8">
    <source>
        <dbReference type="PIRSR" id="PIRSR000294-1"/>
    </source>
</evidence>
<dbReference type="Proteomes" id="UP000005297">
    <property type="component" value="Unassembled WGS sequence"/>
</dbReference>
<evidence type="ECO:0000256" key="6">
    <source>
        <dbReference type="ARBA" id="ARBA00023002"/>
    </source>
</evidence>
<dbReference type="InterPro" id="IPR026259">
    <property type="entry name" value="MauG/Cytc_peroxidase"/>
</dbReference>
<keyword evidence="5" id="KW-0574">Periplasm</keyword>
<dbReference type="InterPro" id="IPR036909">
    <property type="entry name" value="Cyt_c-like_dom_sf"/>
</dbReference>
<organism evidence="12 13">
    <name type="scientific">Mariprofundus ferrooxydans PV-1</name>
    <dbReference type="NCBI Taxonomy" id="314345"/>
    <lineage>
        <taxon>Bacteria</taxon>
        <taxon>Pseudomonadati</taxon>
        <taxon>Pseudomonadota</taxon>
        <taxon>Candidatius Mariprofundia</taxon>
        <taxon>Mariprofundales</taxon>
        <taxon>Mariprofundaceae</taxon>
        <taxon>Mariprofundus</taxon>
    </lineage>
</organism>
<name>Q0F178_9PROT</name>
<feature type="binding site" description="covalent" evidence="8">
    <location>
        <position position="84"/>
    </location>
    <ligand>
        <name>heme c</name>
        <dbReference type="ChEBI" id="CHEBI:61717"/>
        <label>1</label>
    </ligand>
</feature>
<dbReference type="InParanoid" id="Q0F178"/>
<evidence type="ECO:0000256" key="2">
    <source>
        <dbReference type="ARBA" id="ARBA00022617"/>
    </source>
</evidence>
<dbReference type="GO" id="GO:0004130">
    <property type="term" value="F:cytochrome-c peroxidase activity"/>
    <property type="evidence" value="ECO:0007669"/>
    <property type="project" value="TreeGrafter"/>
</dbReference>
<feature type="binding site" description="covalent" evidence="8">
    <location>
        <position position="236"/>
    </location>
    <ligand>
        <name>heme c</name>
        <dbReference type="ChEBI" id="CHEBI:61717"/>
        <label>2</label>
    </ligand>
</feature>
<feature type="signal peptide" evidence="10">
    <location>
        <begin position="1"/>
        <end position="40"/>
    </location>
</feature>
<keyword evidence="2 8" id="KW-0349">Heme</keyword>
<evidence type="ECO:0000256" key="7">
    <source>
        <dbReference type="ARBA" id="ARBA00023004"/>
    </source>
</evidence>
<evidence type="ECO:0000256" key="4">
    <source>
        <dbReference type="ARBA" id="ARBA00022729"/>
    </source>
</evidence>
<dbReference type="HOGENOM" id="CLU_034652_3_1_0"/>
<dbReference type="GO" id="GO:0046872">
    <property type="term" value="F:metal ion binding"/>
    <property type="evidence" value="ECO:0007669"/>
    <property type="project" value="UniProtKB-KW"/>
</dbReference>
<feature type="domain" description="Cytochrome c" evidence="11">
    <location>
        <begin position="218"/>
        <end position="343"/>
    </location>
</feature>
<evidence type="ECO:0000256" key="9">
    <source>
        <dbReference type="PIRSR" id="PIRSR000294-2"/>
    </source>
</evidence>
<accession>Q0F178</accession>
<gene>
    <name evidence="12" type="ORF">SPV1_11291</name>
</gene>
<evidence type="ECO:0000313" key="13">
    <source>
        <dbReference type="Proteomes" id="UP000005297"/>
    </source>
</evidence>
<keyword evidence="12" id="KW-0575">Peroxidase</keyword>
<keyword evidence="4 10" id="KW-0732">Signal</keyword>
<comment type="subcellular location">
    <subcellularLocation>
        <location evidence="1">Periplasm</location>
    </subcellularLocation>
</comment>
<feature type="binding site" description="axial binding residue" evidence="9">
    <location>
        <position position="88"/>
    </location>
    <ligand>
        <name>heme c</name>
        <dbReference type="ChEBI" id="CHEBI:61717"/>
        <label>1</label>
    </ligand>
    <ligandPart>
        <name>Fe</name>
        <dbReference type="ChEBI" id="CHEBI:18248"/>
    </ligandPart>
</feature>
<feature type="binding site" description="covalent" evidence="8">
    <location>
        <position position="87"/>
    </location>
    <ligand>
        <name>heme c</name>
        <dbReference type="ChEBI" id="CHEBI:61717"/>
        <label>1</label>
    </ligand>
</feature>
<sequence length="356" mass="38720">MILEIAFIREKYTMKSLLLRLFTPTLILAAGMIATTPANAEDLSDWKLPPVPVPADNPQSAAKVALGHQLAFDTRLSKNDSISCAGCHLPFAGGGGHTPRAFGQGGELGRWAPSWVNAAYYTSLFWDGRAASLEEQTGALPDHMGPISAPGEMGGHIAAIVKRLNRIPAYKKEFNKAFGEDATRQNIAKAIAAYERTLIASKSPFQRYVNGDSKAISAAAKRGFALFQGKAACVACHSAPLFTDNAFHNIGVPQVGPLKEDLGRYAVTKDDADKGAFKTPSLYNSASFAFFMHDGAMSTMKQVIEHYNKGGNPKDAHQDAIIQPLKLTRKEKSDLISFMKTLTDKRLNHIHRPWLP</sequence>
<dbReference type="Gene3D" id="1.10.760.10">
    <property type="entry name" value="Cytochrome c-like domain"/>
    <property type="match status" value="2"/>
</dbReference>
<dbReference type="InterPro" id="IPR004852">
    <property type="entry name" value="Di-haem_cyt_c_peroxidsae"/>
</dbReference>
<evidence type="ECO:0000256" key="5">
    <source>
        <dbReference type="ARBA" id="ARBA00022764"/>
    </source>
</evidence>
<feature type="chain" id="PRO_5004171497" evidence="10">
    <location>
        <begin position="41"/>
        <end position="356"/>
    </location>
</feature>
<keyword evidence="6" id="KW-0560">Oxidoreductase</keyword>
<dbReference type="PANTHER" id="PTHR30600:SF10">
    <property type="entry name" value="BLL6722 PROTEIN"/>
    <property type="match status" value="1"/>
</dbReference>
<dbReference type="eggNOG" id="COG1858">
    <property type="taxonomic scope" value="Bacteria"/>
</dbReference>
<dbReference type="PIRSF" id="PIRSF000294">
    <property type="entry name" value="Cytochrome-c_peroxidase"/>
    <property type="match status" value="1"/>
</dbReference>
<dbReference type="PROSITE" id="PS51007">
    <property type="entry name" value="CYTC"/>
    <property type="match status" value="1"/>
</dbReference>
<feature type="binding site" description="covalent" evidence="8">
    <location>
        <position position="233"/>
    </location>
    <ligand>
        <name>heme c</name>
        <dbReference type="ChEBI" id="CHEBI:61717"/>
        <label>2</label>
    </ligand>
</feature>
<dbReference type="STRING" id="314344.AL013_09125"/>
<dbReference type="SUPFAM" id="SSF46626">
    <property type="entry name" value="Cytochrome c"/>
    <property type="match status" value="2"/>
</dbReference>
<dbReference type="Pfam" id="PF03150">
    <property type="entry name" value="CCP_MauG"/>
    <property type="match status" value="1"/>
</dbReference>
<dbReference type="InterPro" id="IPR009056">
    <property type="entry name" value="Cyt_c-like_dom"/>
</dbReference>
<dbReference type="OrthoDB" id="9805202at2"/>
<comment type="PTM">
    <text evidence="8">Binds 2 heme groups per subunit.</text>
</comment>
<protein>
    <submittedName>
        <fullName evidence="12">Methylamine utilization protein/Cytochrome c peroxidase</fullName>
    </submittedName>
</protein>
<comment type="cofactor">
    <cofactor evidence="8">
        <name>heme</name>
        <dbReference type="ChEBI" id="CHEBI:30413"/>
    </cofactor>
    <text evidence="8">Binds 2 heme groups.</text>
</comment>
<dbReference type="GO" id="GO:0042597">
    <property type="term" value="C:periplasmic space"/>
    <property type="evidence" value="ECO:0007669"/>
    <property type="project" value="UniProtKB-SubCell"/>
</dbReference>
<feature type="binding site" description="axial binding residue" evidence="9">
    <location>
        <position position="237"/>
    </location>
    <ligand>
        <name>heme c</name>
        <dbReference type="ChEBI" id="CHEBI:61717"/>
        <label>2</label>
    </ligand>
    <ligandPart>
        <name>Fe</name>
        <dbReference type="ChEBI" id="CHEBI:18248"/>
    </ligandPart>
</feature>
<keyword evidence="7 9" id="KW-0408">Iron</keyword>
<keyword evidence="3 9" id="KW-0479">Metal-binding</keyword>
<dbReference type="GO" id="GO:0020037">
    <property type="term" value="F:heme binding"/>
    <property type="evidence" value="ECO:0007669"/>
    <property type="project" value="InterPro"/>
</dbReference>
<dbReference type="PANTHER" id="PTHR30600">
    <property type="entry name" value="CYTOCHROME C PEROXIDASE-RELATED"/>
    <property type="match status" value="1"/>
</dbReference>
<proteinExistence type="predicted"/>
<dbReference type="GO" id="GO:0009055">
    <property type="term" value="F:electron transfer activity"/>
    <property type="evidence" value="ECO:0007669"/>
    <property type="project" value="InterPro"/>
</dbReference>
<dbReference type="AlphaFoldDB" id="Q0F178"/>
<reference evidence="12 13" key="1">
    <citation type="submission" date="2006-09" db="EMBL/GenBank/DDBJ databases">
        <authorList>
            <person name="Emerson D."/>
            <person name="Ferriera S."/>
            <person name="Johnson J."/>
            <person name="Kravitz S."/>
            <person name="Halpern A."/>
            <person name="Remington K."/>
            <person name="Beeson K."/>
            <person name="Tran B."/>
            <person name="Rogers Y.-H."/>
            <person name="Friedman R."/>
            <person name="Venter J.C."/>
        </authorList>
    </citation>
    <scope>NUCLEOTIDE SEQUENCE [LARGE SCALE GENOMIC DNA]</scope>
    <source>
        <strain evidence="12 13">PV-1</strain>
    </source>
</reference>
<evidence type="ECO:0000256" key="3">
    <source>
        <dbReference type="ARBA" id="ARBA00022723"/>
    </source>
</evidence>
<evidence type="ECO:0000313" key="12">
    <source>
        <dbReference type="EMBL" id="EAU55313.1"/>
    </source>
</evidence>
<dbReference type="EMBL" id="AATS01000003">
    <property type="protein sequence ID" value="EAU55313.1"/>
    <property type="molecule type" value="Genomic_DNA"/>
</dbReference>